<keyword evidence="1" id="KW-0472">Membrane</keyword>
<feature type="transmembrane region" description="Helical" evidence="1">
    <location>
        <begin position="118"/>
        <end position="135"/>
    </location>
</feature>
<gene>
    <name evidence="3" type="ORF">P5G51_002075</name>
</gene>
<dbReference type="InterPro" id="IPR009936">
    <property type="entry name" value="DUF1468"/>
</dbReference>
<organism evidence="3 4">
    <name type="scientific">Tigheibacillus jepli</name>
    <dbReference type="NCBI Taxonomy" id="3035914"/>
    <lineage>
        <taxon>Bacteria</taxon>
        <taxon>Bacillati</taxon>
        <taxon>Bacillota</taxon>
        <taxon>Bacilli</taxon>
        <taxon>Bacillales</taxon>
        <taxon>Bacillaceae</taxon>
        <taxon>Tigheibacillus</taxon>
    </lineage>
</organism>
<name>A0ABU5CFL4_9BACI</name>
<evidence type="ECO:0000313" key="4">
    <source>
        <dbReference type="Proteomes" id="UP001228376"/>
    </source>
</evidence>
<evidence type="ECO:0000256" key="1">
    <source>
        <dbReference type="SAM" id="Phobius"/>
    </source>
</evidence>
<accession>A0ABU5CFL4</accession>
<dbReference type="RefSeq" id="WP_306065793.1">
    <property type="nucleotide sequence ID" value="NZ_JAROCA020000001.1"/>
</dbReference>
<feature type="transmembrane region" description="Helical" evidence="1">
    <location>
        <begin position="12"/>
        <end position="33"/>
    </location>
</feature>
<keyword evidence="1" id="KW-1133">Transmembrane helix</keyword>
<evidence type="ECO:0000259" key="2">
    <source>
        <dbReference type="Pfam" id="PF07331"/>
    </source>
</evidence>
<protein>
    <submittedName>
        <fullName evidence="3">Tripartite tricarboxylate transporter TctB family protein</fullName>
    </submittedName>
</protein>
<proteinExistence type="predicted"/>
<keyword evidence="4" id="KW-1185">Reference proteome</keyword>
<reference evidence="3 4" key="1">
    <citation type="submission" date="2023-10" db="EMBL/GenBank/DDBJ databases">
        <title>179-bfca-hs.</title>
        <authorList>
            <person name="Miliotis G."/>
            <person name="Sengupta P."/>
            <person name="Hameed A."/>
            <person name="Chuvochina M."/>
            <person name="Mcdonagh F."/>
            <person name="Simpson A.C."/>
            <person name="Singh N.K."/>
            <person name="Rekha P.D."/>
            <person name="Raman K."/>
            <person name="Hugenholtz P."/>
            <person name="Venkateswaran K."/>
        </authorList>
    </citation>
    <scope>NUCLEOTIDE SEQUENCE [LARGE SCALE GENOMIC DNA]</scope>
    <source>
        <strain evidence="3 4">179-BFC-A-HS</strain>
    </source>
</reference>
<feature type="transmembrane region" description="Helical" evidence="1">
    <location>
        <begin position="79"/>
        <end position="112"/>
    </location>
</feature>
<dbReference type="Pfam" id="PF07331">
    <property type="entry name" value="TctB"/>
    <property type="match status" value="1"/>
</dbReference>
<sequence>MFRTKNKKVSIALILIAIVYLILSFQLPSYAYVPVDSDLVPIGLGVILLLLSAMLFFTKDQEQKENEEHIPKKDLPIVLGVICFTILYIALLEIIGFIMTTMLFLFLCSLFLGYRKHVVNAAVSIVIPILIYLLFNDFLQVSLPTGILPF</sequence>
<feature type="transmembrane region" description="Helical" evidence="1">
    <location>
        <begin position="39"/>
        <end position="58"/>
    </location>
</feature>
<evidence type="ECO:0000313" key="3">
    <source>
        <dbReference type="EMBL" id="MDY0404363.1"/>
    </source>
</evidence>
<dbReference type="Proteomes" id="UP001228376">
    <property type="component" value="Unassembled WGS sequence"/>
</dbReference>
<dbReference type="EMBL" id="JAROCA020000001">
    <property type="protein sequence ID" value="MDY0404363.1"/>
    <property type="molecule type" value="Genomic_DNA"/>
</dbReference>
<comment type="caution">
    <text evidence="3">The sequence shown here is derived from an EMBL/GenBank/DDBJ whole genome shotgun (WGS) entry which is preliminary data.</text>
</comment>
<feature type="domain" description="DUF1468" evidence="2">
    <location>
        <begin position="11"/>
        <end position="144"/>
    </location>
</feature>
<keyword evidence="1" id="KW-0812">Transmembrane</keyword>